<evidence type="ECO:0000313" key="2">
    <source>
        <dbReference type="Proteomes" id="UP001445268"/>
    </source>
</evidence>
<name>A0ABZ3EAF1_9GAMM</name>
<keyword evidence="1" id="KW-0614">Plasmid</keyword>
<proteinExistence type="predicted"/>
<organism evidence="1 2">
    <name type="scientific">Marinobacter alkaliphilus</name>
    <dbReference type="NCBI Taxonomy" id="254719"/>
    <lineage>
        <taxon>Bacteria</taxon>
        <taxon>Pseudomonadati</taxon>
        <taxon>Pseudomonadota</taxon>
        <taxon>Gammaproteobacteria</taxon>
        <taxon>Pseudomonadales</taxon>
        <taxon>Marinobacteraceae</taxon>
        <taxon>Marinobacter</taxon>
    </lineage>
</organism>
<protein>
    <submittedName>
        <fullName evidence="1">Uncharacterized protein</fullName>
    </submittedName>
</protein>
<gene>
    <name evidence="1" type="ORF">AAGT77_20610</name>
</gene>
<accession>A0ABZ3EAF1</accession>
<geneLocation type="plasmid" evidence="1 2">
    <name>unnamed2</name>
</geneLocation>
<dbReference type="EMBL" id="CP152382">
    <property type="protein sequence ID" value="XAF56159.1"/>
    <property type="molecule type" value="Genomic_DNA"/>
</dbReference>
<sequence>MDYQKLFELLDKAHPDDDWIPEIGKEHSDLTGEELHTLRSLTTEYRVQKISFNGKTMPTDAL</sequence>
<dbReference type="RefSeq" id="WP_342632707.1">
    <property type="nucleotide sequence ID" value="NZ_CP152382.1"/>
</dbReference>
<reference evidence="1 2" key="1">
    <citation type="submission" date="2024-04" db="EMBL/GenBank/DDBJ databases">
        <title>Marinobacter sp. SBY-1.</title>
        <authorList>
            <person name="Pan C."/>
        </authorList>
    </citation>
    <scope>NUCLEOTIDE SEQUENCE [LARGE SCALE GENOMIC DNA]</scope>
    <source>
        <strain evidence="1 2">SBY-1</strain>
        <plasmid evidence="1 2">unnamed2</plasmid>
    </source>
</reference>
<keyword evidence="2" id="KW-1185">Reference proteome</keyword>
<dbReference type="Proteomes" id="UP001445268">
    <property type="component" value="Plasmid unnamed2"/>
</dbReference>
<evidence type="ECO:0000313" key="1">
    <source>
        <dbReference type="EMBL" id="XAF56159.1"/>
    </source>
</evidence>